<evidence type="ECO:0000256" key="1">
    <source>
        <dbReference type="SAM" id="MobiDB-lite"/>
    </source>
</evidence>
<reference evidence="2 3" key="1">
    <citation type="submission" date="2018-03" db="EMBL/GenBank/DDBJ databases">
        <title>Draft genome sequence of Rohu Carp (Labeo rohita).</title>
        <authorList>
            <person name="Das P."/>
            <person name="Kushwaha B."/>
            <person name="Joshi C.G."/>
            <person name="Kumar D."/>
            <person name="Nagpure N.S."/>
            <person name="Sahoo L."/>
            <person name="Das S.P."/>
            <person name="Bit A."/>
            <person name="Patnaik S."/>
            <person name="Meher P.K."/>
            <person name="Jayasankar P."/>
            <person name="Koringa P.G."/>
            <person name="Patel N.V."/>
            <person name="Hinsu A.T."/>
            <person name="Kumar R."/>
            <person name="Pandey M."/>
            <person name="Agarwal S."/>
            <person name="Srivastava S."/>
            <person name="Singh M."/>
            <person name="Iquebal M.A."/>
            <person name="Jaiswal S."/>
            <person name="Angadi U.B."/>
            <person name="Kumar N."/>
            <person name="Raza M."/>
            <person name="Shah T.M."/>
            <person name="Rai A."/>
            <person name="Jena J.K."/>
        </authorList>
    </citation>
    <scope>NUCLEOTIDE SEQUENCE [LARGE SCALE GENOMIC DNA]</scope>
    <source>
        <strain evidence="2">DASCIFA01</strain>
        <tissue evidence="2">Testis</tissue>
    </source>
</reference>
<dbReference type="EMBL" id="QBIY01012665">
    <property type="protein sequence ID" value="RXN19505.1"/>
    <property type="molecule type" value="Genomic_DNA"/>
</dbReference>
<evidence type="ECO:0000313" key="2">
    <source>
        <dbReference type="EMBL" id="RXN19505.1"/>
    </source>
</evidence>
<accession>A0A498MR43</accession>
<keyword evidence="3" id="KW-1185">Reference proteome</keyword>
<dbReference type="Proteomes" id="UP000290572">
    <property type="component" value="Unassembled WGS sequence"/>
</dbReference>
<feature type="compositionally biased region" description="Basic and acidic residues" evidence="1">
    <location>
        <begin position="1"/>
        <end position="18"/>
    </location>
</feature>
<proteinExistence type="predicted"/>
<feature type="region of interest" description="Disordered" evidence="1">
    <location>
        <begin position="1"/>
        <end position="43"/>
    </location>
</feature>
<protein>
    <submittedName>
        <fullName evidence="2">Interferon-induced very large GTPase 1-like protein</fullName>
    </submittedName>
</protein>
<evidence type="ECO:0000313" key="3">
    <source>
        <dbReference type="Proteomes" id="UP000290572"/>
    </source>
</evidence>
<gene>
    <name evidence="2" type="ORF">ROHU_025707</name>
</gene>
<feature type="region of interest" description="Disordered" evidence="1">
    <location>
        <begin position="78"/>
        <end position="111"/>
    </location>
</feature>
<sequence>MKEDLLIYEVKPEHRGEGSDGYPDELEREASELAGQTKDGEDVGEGVDIVEFSQEECPGEDSDEELIQVEDSLVTEHRNERIEVEHTVSPEPRNDSALNERHSRPQRERRAPRLFTYNHLGIPACYNTSCRSEDPVCSLDDKVALSTPKGGSETMALQANEEPLSADGARIRAPDTESSKSVVTGETHIGSRPASRGLTHPDPETLIRQGRFSLDSGITVEDSEMCDCLQTHPQQRGVLGVRCELDVHAVESHHVWEVEEVVVE</sequence>
<organism evidence="2 3">
    <name type="scientific">Labeo rohita</name>
    <name type="common">Indian major carp</name>
    <name type="synonym">Cyprinus rohita</name>
    <dbReference type="NCBI Taxonomy" id="84645"/>
    <lineage>
        <taxon>Eukaryota</taxon>
        <taxon>Metazoa</taxon>
        <taxon>Chordata</taxon>
        <taxon>Craniata</taxon>
        <taxon>Vertebrata</taxon>
        <taxon>Euteleostomi</taxon>
        <taxon>Actinopterygii</taxon>
        <taxon>Neopterygii</taxon>
        <taxon>Teleostei</taxon>
        <taxon>Ostariophysi</taxon>
        <taxon>Cypriniformes</taxon>
        <taxon>Cyprinidae</taxon>
        <taxon>Labeoninae</taxon>
        <taxon>Labeonini</taxon>
        <taxon>Labeo</taxon>
    </lineage>
</organism>
<dbReference type="AlphaFoldDB" id="A0A498MR43"/>
<comment type="caution">
    <text evidence="2">The sequence shown here is derived from an EMBL/GenBank/DDBJ whole genome shotgun (WGS) entry which is preliminary data.</text>
</comment>
<feature type="region of interest" description="Disordered" evidence="1">
    <location>
        <begin position="172"/>
        <end position="201"/>
    </location>
</feature>
<name>A0A498MR43_LABRO</name>